<organism evidence="1 2">
    <name type="scientific">Aerosakkonema funiforme FACHB-1375</name>
    <dbReference type="NCBI Taxonomy" id="2949571"/>
    <lineage>
        <taxon>Bacteria</taxon>
        <taxon>Bacillati</taxon>
        <taxon>Cyanobacteriota</taxon>
        <taxon>Cyanophyceae</taxon>
        <taxon>Oscillatoriophycideae</taxon>
        <taxon>Aerosakkonematales</taxon>
        <taxon>Aerosakkonemataceae</taxon>
        <taxon>Aerosakkonema</taxon>
    </lineage>
</organism>
<gene>
    <name evidence="1" type="ORF">H6G03_04040</name>
</gene>
<dbReference type="EMBL" id="JACJPW010000007">
    <property type="protein sequence ID" value="MBD2180291.1"/>
    <property type="molecule type" value="Genomic_DNA"/>
</dbReference>
<comment type="caution">
    <text evidence="1">The sequence shown here is derived from an EMBL/GenBank/DDBJ whole genome shotgun (WGS) entry which is preliminary data.</text>
</comment>
<accession>A0A926ZGX7</accession>
<sequence length="94" mass="11043">MQLVEKGIWHLVTVRSQKRSLFLKVLDKALKDSQLQELVLEIKTPKDSAYKDMVLLRLSNLKAASIHLQRLEYFQGIERRPLSREQVNRMLGVR</sequence>
<dbReference type="AlphaFoldDB" id="A0A926ZGX7"/>
<name>A0A926ZGX7_9CYAN</name>
<evidence type="ECO:0000313" key="2">
    <source>
        <dbReference type="Proteomes" id="UP000641646"/>
    </source>
</evidence>
<dbReference type="Proteomes" id="UP000641646">
    <property type="component" value="Unassembled WGS sequence"/>
</dbReference>
<reference evidence="1" key="2">
    <citation type="submission" date="2020-08" db="EMBL/GenBank/DDBJ databases">
        <authorList>
            <person name="Chen M."/>
            <person name="Teng W."/>
            <person name="Zhao L."/>
            <person name="Hu C."/>
            <person name="Zhou Y."/>
            <person name="Han B."/>
            <person name="Song L."/>
            <person name="Shu W."/>
        </authorList>
    </citation>
    <scope>NUCLEOTIDE SEQUENCE</scope>
    <source>
        <strain evidence="1">FACHB-1375</strain>
    </source>
</reference>
<proteinExistence type="predicted"/>
<reference evidence="1" key="1">
    <citation type="journal article" date="2015" name="ISME J.">
        <title>Draft Genome Sequence of Streptomyces incarnatus NRRL8089, which Produces the Nucleoside Antibiotic Sinefungin.</title>
        <authorList>
            <person name="Oshima K."/>
            <person name="Hattori M."/>
            <person name="Shimizu H."/>
            <person name="Fukuda K."/>
            <person name="Nemoto M."/>
            <person name="Inagaki K."/>
            <person name="Tamura T."/>
        </authorList>
    </citation>
    <scope>NUCLEOTIDE SEQUENCE</scope>
    <source>
        <strain evidence="1">FACHB-1375</strain>
    </source>
</reference>
<keyword evidence="2" id="KW-1185">Reference proteome</keyword>
<protein>
    <submittedName>
        <fullName evidence="1">Chromosome segregation ATPase</fullName>
    </submittedName>
</protein>
<evidence type="ECO:0000313" key="1">
    <source>
        <dbReference type="EMBL" id="MBD2180291.1"/>
    </source>
</evidence>